<dbReference type="EC" id="5.1.3.15" evidence="4"/>
<dbReference type="EMBL" id="CGBR01000019">
    <property type="protein sequence ID" value="CFQ66365.1"/>
    <property type="molecule type" value="Genomic_DNA"/>
</dbReference>
<evidence type="ECO:0000313" key="9">
    <source>
        <dbReference type="Proteomes" id="UP000595309"/>
    </source>
</evidence>
<dbReference type="CDD" id="cd09020">
    <property type="entry name" value="D-hex-6-P-epi_like"/>
    <property type="match status" value="1"/>
</dbReference>
<comment type="catalytic activity">
    <reaction evidence="1">
        <text>alpha-D-glucose 6-phosphate = beta-D-glucose 6-phosphate</text>
        <dbReference type="Rhea" id="RHEA:16249"/>
        <dbReference type="ChEBI" id="CHEBI:58225"/>
        <dbReference type="ChEBI" id="CHEBI:58247"/>
        <dbReference type="EC" id="5.1.3.15"/>
    </reaction>
</comment>
<sequence length="292" mass="32675">MNEKVFTLPVVEQISPYISQRQLDELPIVVVSHPKVRAAVSLQGAHLLAFQPSGEQPIIWLSNNTPFKEGIAIRGGVPICWPWFGPSAQPSHGFARLLPWKLSAHDENENGVILTFTLEDSDASRQFWPHPFTLIARFKLGEECEMELESHGEYEAVAALHTYFQIGNISQIKISGLGEKYLDKVLKIADATQQGDLVFNGQTDRIYTHPETYSLIKDAALKRTIEVHHHHQSDVVAWNPGAELSSSMVDMPNDGYKTMVCVETARVNKPLVAKQDSPARLAMTIRSRKNTQ</sequence>
<dbReference type="KEGG" id="yet:CH48_3956"/>
<dbReference type="PATRIC" id="fig|630.129.peg.2347"/>
<dbReference type="GeneID" id="31409213"/>
<evidence type="ECO:0000313" key="6">
    <source>
        <dbReference type="EMBL" id="CFQ66365.1"/>
    </source>
</evidence>
<dbReference type="InterPro" id="IPR011013">
    <property type="entry name" value="Gal_mutarotase_sf_dom"/>
</dbReference>
<feature type="active site" evidence="5">
    <location>
        <position position="263"/>
    </location>
</feature>
<evidence type="ECO:0000256" key="2">
    <source>
        <dbReference type="ARBA" id="ARBA00005866"/>
    </source>
</evidence>
<dbReference type="InterPro" id="IPR014718">
    <property type="entry name" value="GH-type_carb-bd"/>
</dbReference>
<evidence type="ECO:0000256" key="5">
    <source>
        <dbReference type="PIRSR" id="PIRSR016020-1"/>
    </source>
</evidence>
<dbReference type="GO" id="GO:0030246">
    <property type="term" value="F:carbohydrate binding"/>
    <property type="evidence" value="ECO:0007669"/>
    <property type="project" value="UniProtKB-UniRule"/>
</dbReference>
<evidence type="ECO:0000313" key="8">
    <source>
        <dbReference type="Proteomes" id="UP000048841"/>
    </source>
</evidence>
<evidence type="ECO:0000256" key="1">
    <source>
        <dbReference type="ARBA" id="ARBA00001096"/>
    </source>
</evidence>
<keyword evidence="3 4" id="KW-0413">Isomerase</keyword>
<name>A0A0E1NEZ2_YEREN</name>
<dbReference type="AlphaFoldDB" id="A0A0E1NEZ2"/>
<dbReference type="RefSeq" id="WP_005162911.1">
    <property type="nucleotide sequence ID" value="NZ_CGBC01000060.1"/>
</dbReference>
<dbReference type="PIRSF" id="PIRSF016020">
    <property type="entry name" value="PHexose_mutarotase"/>
    <property type="match status" value="1"/>
</dbReference>
<reference evidence="6 8" key="1">
    <citation type="submission" date="2015-03" db="EMBL/GenBank/DDBJ databases">
        <authorList>
            <person name="Murphy D."/>
        </authorList>
    </citation>
    <scope>NUCLEOTIDE SEQUENCE [LARGE SCALE GENOMIC DNA]</scope>
    <source>
        <strain evidence="6 8">IP26249</strain>
    </source>
</reference>
<proteinExistence type="inferred from homology"/>
<dbReference type="Proteomes" id="UP000048841">
    <property type="component" value="Unassembled WGS sequence"/>
</dbReference>
<dbReference type="GO" id="GO:0047938">
    <property type="term" value="F:glucose-6-phosphate 1-epimerase activity"/>
    <property type="evidence" value="ECO:0007669"/>
    <property type="project" value="UniProtKB-UniRule"/>
</dbReference>
<reference evidence="7 9" key="2">
    <citation type="submission" date="2021-01" db="EMBL/GenBank/DDBJ databases">
        <title>FDA dAtabase for Regulatory Grade micrObial Sequences (FDA-ARGOS): Supporting development and validation of Infectious Disease Dx tests.</title>
        <authorList>
            <person name="Blissenbach B."/>
            <person name="Krut O."/>
            <person name="Tallon L."/>
            <person name="Sadzewicz L."/>
            <person name="Zhao X."/>
            <person name="Boylan J."/>
            <person name="Ott S."/>
            <person name="Bowen H."/>
            <person name="Vavikolanu K."/>
            <person name="Mehta A."/>
            <person name="Aluvathingal J."/>
            <person name="Nadendla S."/>
            <person name="Yan Y."/>
            <person name="Sichtig H."/>
        </authorList>
    </citation>
    <scope>NUCLEOTIDE SEQUENCE [LARGE SCALE GENOMIC DNA]</scope>
    <source>
        <strain evidence="7 9">FDAARGOS_1082</strain>
    </source>
</reference>
<dbReference type="SUPFAM" id="SSF74650">
    <property type="entry name" value="Galactose mutarotase-like"/>
    <property type="match status" value="1"/>
</dbReference>
<dbReference type="PANTHER" id="PTHR11122">
    <property type="entry name" value="APOSPORY-ASSOCIATED PROTEIN C-RELATED"/>
    <property type="match status" value="1"/>
</dbReference>
<dbReference type="OMA" id="TQALHSY"/>
<dbReference type="InterPro" id="IPR008183">
    <property type="entry name" value="Aldose_1/G6P_1-epimerase"/>
</dbReference>
<evidence type="ECO:0000256" key="4">
    <source>
        <dbReference type="PIRNR" id="PIRNR016020"/>
    </source>
</evidence>
<accession>A0A0E1NEZ2</accession>
<dbReference type="Pfam" id="PF01263">
    <property type="entry name" value="Aldose_epim"/>
    <property type="match status" value="1"/>
</dbReference>
<protein>
    <recommendedName>
        <fullName evidence="4">Putative glucose-6-phosphate 1-epimerase</fullName>
        <ecNumber evidence="4">5.1.3.15</ecNumber>
    </recommendedName>
</protein>
<feature type="active site" evidence="5">
    <location>
        <position position="161"/>
    </location>
</feature>
<dbReference type="GO" id="GO:0005975">
    <property type="term" value="P:carbohydrate metabolic process"/>
    <property type="evidence" value="ECO:0007669"/>
    <property type="project" value="InterPro"/>
</dbReference>
<dbReference type="PANTHER" id="PTHR11122:SF13">
    <property type="entry name" value="GLUCOSE-6-PHOSPHATE 1-EPIMERASE"/>
    <property type="match status" value="1"/>
</dbReference>
<dbReference type="Gene3D" id="2.70.98.10">
    <property type="match status" value="1"/>
</dbReference>
<comment type="similarity">
    <text evidence="2 4">Belongs to the glucose-6-phosphate 1-epimerase family.</text>
</comment>
<gene>
    <name evidence="6" type="primary">yeaD</name>
    <name evidence="6" type="ORF">ERS137941_02680</name>
    <name evidence="7" type="ORF">I6I39_19110</name>
</gene>
<dbReference type="EMBL" id="CP068146">
    <property type="protein sequence ID" value="QQU46969.1"/>
    <property type="molecule type" value="Genomic_DNA"/>
</dbReference>
<dbReference type="Proteomes" id="UP000595309">
    <property type="component" value="Chromosome"/>
</dbReference>
<evidence type="ECO:0000256" key="3">
    <source>
        <dbReference type="ARBA" id="ARBA00023235"/>
    </source>
</evidence>
<dbReference type="GO" id="GO:0005737">
    <property type="term" value="C:cytoplasm"/>
    <property type="evidence" value="ECO:0007669"/>
    <property type="project" value="TreeGrafter"/>
</dbReference>
<organism evidence="6 8">
    <name type="scientific">Yersinia enterocolitica</name>
    <dbReference type="NCBI Taxonomy" id="630"/>
    <lineage>
        <taxon>Bacteria</taxon>
        <taxon>Pseudomonadati</taxon>
        <taxon>Pseudomonadota</taxon>
        <taxon>Gammaproteobacteria</taxon>
        <taxon>Enterobacterales</taxon>
        <taxon>Yersiniaceae</taxon>
        <taxon>Yersinia</taxon>
    </lineage>
</organism>
<dbReference type="InterPro" id="IPR025532">
    <property type="entry name" value="G6P_1-epimerase"/>
</dbReference>
<evidence type="ECO:0000313" key="7">
    <source>
        <dbReference type="EMBL" id="QQU46969.1"/>
    </source>
</evidence>